<comment type="caution">
    <text evidence="1">The sequence shown here is derived from an EMBL/GenBank/DDBJ whole genome shotgun (WGS) entry which is preliminary data.</text>
</comment>
<evidence type="ECO:0000313" key="2">
    <source>
        <dbReference type="Proteomes" id="UP000558997"/>
    </source>
</evidence>
<dbReference type="RefSeq" id="WP_184838622.1">
    <property type="nucleotide sequence ID" value="NZ_BAAAVN010000020.1"/>
</dbReference>
<reference evidence="1 2" key="1">
    <citation type="submission" date="2020-08" db="EMBL/GenBank/DDBJ databases">
        <title>Sequencing the genomes of 1000 actinobacteria strains.</title>
        <authorList>
            <person name="Klenk H.-P."/>
        </authorList>
    </citation>
    <scope>NUCLEOTIDE SEQUENCE [LARGE SCALE GENOMIC DNA]</scope>
    <source>
        <strain evidence="1 2">DSM 17294</strain>
    </source>
</reference>
<gene>
    <name evidence="1" type="ORF">HDA44_005162</name>
</gene>
<evidence type="ECO:0000313" key="1">
    <source>
        <dbReference type="EMBL" id="MBB5981821.1"/>
    </source>
</evidence>
<dbReference type="AlphaFoldDB" id="A0A841DV41"/>
<dbReference type="Proteomes" id="UP000558997">
    <property type="component" value="Unassembled WGS sequence"/>
</dbReference>
<accession>A0A841DV41</accession>
<dbReference type="EMBL" id="JACHNF010000001">
    <property type="protein sequence ID" value="MBB5981821.1"/>
    <property type="molecule type" value="Genomic_DNA"/>
</dbReference>
<name>A0A841DV41_9ACTN</name>
<organism evidence="1 2">
    <name type="scientific">Kribbella solani</name>
    <dbReference type="NCBI Taxonomy" id="236067"/>
    <lineage>
        <taxon>Bacteria</taxon>
        <taxon>Bacillati</taxon>
        <taxon>Actinomycetota</taxon>
        <taxon>Actinomycetes</taxon>
        <taxon>Propionibacteriales</taxon>
        <taxon>Kribbellaceae</taxon>
        <taxon>Kribbella</taxon>
    </lineage>
</organism>
<keyword evidence="2" id="KW-1185">Reference proteome</keyword>
<sequence length="63" mass="6702">MAFERKALDAGIDMPRPIAAYASAGGDLTWAGPDLFVSVIRNHLQVLSEHLRVALGEAPAARS</sequence>
<protein>
    <submittedName>
        <fullName evidence="1">Uncharacterized protein</fullName>
    </submittedName>
</protein>
<proteinExistence type="predicted"/>